<dbReference type="InterPro" id="IPR051130">
    <property type="entry name" value="Mito_struct-func_regulator"/>
</dbReference>
<dbReference type="HOGENOM" id="CLU_006533_2_4_1"/>
<organism evidence="3 4">
    <name type="scientific">Cryptococcus deuterogattii (strain R265)</name>
    <name type="common">Cryptococcus gattii VGII (strain R265)</name>
    <dbReference type="NCBI Taxonomy" id="294750"/>
    <lineage>
        <taxon>Eukaryota</taxon>
        <taxon>Fungi</taxon>
        <taxon>Dikarya</taxon>
        <taxon>Basidiomycota</taxon>
        <taxon>Agaricomycotina</taxon>
        <taxon>Tremellomycetes</taxon>
        <taxon>Tremellales</taxon>
        <taxon>Cryptococcaceae</taxon>
        <taxon>Cryptococcus</taxon>
        <taxon>Cryptococcus gattii species complex</taxon>
    </lineage>
</organism>
<dbReference type="OMA" id="DVMTTMV"/>
<dbReference type="VEuPathDB" id="FungiDB:CNBG_1933"/>
<dbReference type="GeneID" id="88178316"/>
<accession>A0A095C5T5</accession>
<proteinExistence type="inferred from homology"/>
<evidence type="ECO:0000313" key="4">
    <source>
        <dbReference type="Proteomes" id="UP000029445"/>
    </source>
</evidence>
<evidence type="ECO:0000259" key="2">
    <source>
        <dbReference type="SMART" id="SM00220"/>
    </source>
</evidence>
<dbReference type="InterPro" id="IPR045307">
    <property type="entry name" value="ADCK1_dom"/>
</dbReference>
<keyword evidence="3" id="KW-0418">Kinase</keyword>
<dbReference type="Proteomes" id="UP000029445">
    <property type="component" value="Chromosome 5"/>
</dbReference>
<comment type="similarity">
    <text evidence="1">Belongs to the protein kinase superfamily. ADCK protein kinase family.</text>
</comment>
<dbReference type="EMBL" id="CP025763">
    <property type="protein sequence ID" value="KGB76095.1"/>
    <property type="molecule type" value="Genomic_DNA"/>
</dbReference>
<sequence length="602" mass="69257">MLPRLSRRTLSAKSLAIAEGKRWFTSRIGASLPRVSSTSKRHVTRQNRSKFTIWARRLAILGAGGGVVYVYDKEINASALTRSLRTGYIGILCTLDYKINFAPSKADEIEALHTRVANRLRWVIDINQGLYLKLGQALGLQAALLPKPYQEAFGHVFDRAPAVSYDEVVKVFLKDLGVKPEDIFQEFSRDPLASASVAQVHKAILKPGPGDESSGKVVAVKVQKPAIEKQMEWDLFSYRSLMWLSEKLFDMPMYFVAKYVSNQMRFETSFIHEASNARRCAEFLERTTELRDDVYVPRVYGKDEGCQESDRVMVMEWVDGCRLNDKKQIEDWGLNLREVMDLAISTMSAMIFSWGFVHCDPHPGNILVRPHPIKKGRPQIVLIDHGLYIELPQEFREDYCRLWRSLFVIDIPTIENIAKKWGIALDPNLFASAILLRPFQVRKDKGRPKNDSKPTEEDKYQQQVNLKRRLKTMLENEQLIPRELIFLSRCQRMMQANNQILGSPSSRINLTAKWASIGYTHSLTNSRSLHNIGLTTWLRDRWDAFVFRLTLSLVNLAFWLTTLKQKLIPRDKGNWEDRIQAQFEAMAREEFGIEINDQVFLG</sequence>
<dbReference type="InterPro" id="IPR000719">
    <property type="entry name" value="Prot_kinase_dom"/>
</dbReference>
<protein>
    <submittedName>
        <fullName evidence="3">Atypical/ABC1 protein kinase</fullName>
    </submittedName>
</protein>
<keyword evidence="4" id="KW-1185">Reference proteome</keyword>
<gene>
    <name evidence="3" type="ORF">CNBG_1933</name>
</gene>
<dbReference type="Gene3D" id="1.10.510.10">
    <property type="entry name" value="Transferase(Phosphotransferase) domain 1"/>
    <property type="match status" value="1"/>
</dbReference>
<dbReference type="PANTHER" id="PTHR43173">
    <property type="entry name" value="ABC1 FAMILY PROTEIN"/>
    <property type="match status" value="1"/>
</dbReference>
<name>A0A095C5T5_CRYD2</name>
<dbReference type="Pfam" id="PF03109">
    <property type="entry name" value="ABC1"/>
    <property type="match status" value="1"/>
</dbReference>
<reference evidence="3 4" key="1">
    <citation type="journal article" date="2011" name="MBio">
        <title>Genome variation in Cryptococcus gattii, an emerging pathogen of immunocompetent hosts.</title>
        <authorList>
            <person name="D'Souza C.A."/>
            <person name="Kronstad J.W."/>
            <person name="Taylor G."/>
            <person name="Warren R."/>
            <person name="Yuen M."/>
            <person name="Hu G."/>
            <person name="Jung W.H."/>
            <person name="Sham A."/>
            <person name="Kidd S.E."/>
            <person name="Tangen K."/>
            <person name="Lee N."/>
            <person name="Zeilmaker T."/>
            <person name="Sawkins J."/>
            <person name="McVicker G."/>
            <person name="Shah S."/>
            <person name="Gnerre S."/>
            <person name="Griggs A."/>
            <person name="Zeng Q."/>
            <person name="Bartlett K."/>
            <person name="Li W."/>
            <person name="Wang X."/>
            <person name="Heitman J."/>
            <person name="Stajich J.E."/>
            <person name="Fraser J.A."/>
            <person name="Meyer W."/>
            <person name="Carter D."/>
            <person name="Schein J."/>
            <person name="Krzywinski M."/>
            <person name="Kwon-Chung K.J."/>
            <person name="Varma A."/>
            <person name="Wang J."/>
            <person name="Brunham R."/>
            <person name="Fyfe M."/>
            <person name="Ouellette B.F."/>
            <person name="Siddiqui A."/>
            <person name="Marra M."/>
            <person name="Jones S."/>
            <person name="Holt R."/>
            <person name="Birren B.W."/>
            <person name="Galagan J.E."/>
            <person name="Cuomo C.A."/>
        </authorList>
    </citation>
    <scope>NUCLEOTIDE SEQUENCE [LARGE SCALE GENOMIC DNA]</scope>
    <source>
        <strain evidence="3 4">R265</strain>
    </source>
</reference>
<dbReference type="PANTHER" id="PTHR43173:SF37">
    <property type="entry name" value="ABC1 FAMILY PROTEIN C10F6.14C"/>
    <property type="match status" value="1"/>
</dbReference>
<dbReference type="InterPro" id="IPR004147">
    <property type="entry name" value="ABC1_dom"/>
</dbReference>
<evidence type="ECO:0000256" key="1">
    <source>
        <dbReference type="ARBA" id="ARBA00009670"/>
    </source>
</evidence>
<dbReference type="STRING" id="294750.A0A095C5T5"/>
<dbReference type="AlphaFoldDB" id="A0A095C5T5"/>
<dbReference type="KEGG" id="cdeu:CNBG_1933"/>
<dbReference type="GO" id="GO:0005524">
    <property type="term" value="F:ATP binding"/>
    <property type="evidence" value="ECO:0007669"/>
    <property type="project" value="InterPro"/>
</dbReference>
<dbReference type="OrthoDB" id="427480at2759"/>
<dbReference type="SUPFAM" id="SSF56112">
    <property type="entry name" value="Protein kinase-like (PK-like)"/>
    <property type="match status" value="1"/>
</dbReference>
<reference evidence="3 4" key="2">
    <citation type="journal article" date="2018" name="Proc. Natl. Acad. Sci.">
        <title>RNAi is a critical determinant of centromere evolution in closely related fungi.</title>
        <authorList>
            <person name="Yadav V."/>
            <person name="Sun S."/>
            <person name="Billmyre R.B."/>
            <person name="Thimmappa B.C."/>
            <person name="Shea T."/>
            <person name="Lintner R."/>
            <person name="Bakkeren G."/>
            <person name="Cuomo C.A."/>
            <person name="Heitman J."/>
            <person name="Sanyal K."/>
        </authorList>
    </citation>
    <scope>NUCLEOTIDE SEQUENCE [LARGE SCALE GENOMIC DNA]</scope>
    <source>
        <strain evidence="3 4">R265</strain>
    </source>
</reference>
<dbReference type="RefSeq" id="XP_062881997.1">
    <property type="nucleotide sequence ID" value="XM_063026042.1"/>
</dbReference>
<keyword evidence="3" id="KW-0808">Transferase</keyword>
<dbReference type="InterPro" id="IPR011009">
    <property type="entry name" value="Kinase-like_dom_sf"/>
</dbReference>
<dbReference type="GO" id="GO:0004672">
    <property type="term" value="F:protein kinase activity"/>
    <property type="evidence" value="ECO:0007669"/>
    <property type="project" value="InterPro"/>
</dbReference>
<dbReference type="CDD" id="cd13969">
    <property type="entry name" value="ADCK1-like"/>
    <property type="match status" value="1"/>
</dbReference>
<dbReference type="SMART" id="SM00220">
    <property type="entry name" value="S_TKc"/>
    <property type="match status" value="1"/>
</dbReference>
<feature type="domain" description="Protein kinase" evidence="2">
    <location>
        <begin position="186"/>
        <end position="506"/>
    </location>
</feature>
<evidence type="ECO:0000313" key="3">
    <source>
        <dbReference type="EMBL" id="KGB76095.1"/>
    </source>
</evidence>